<dbReference type="Gene3D" id="3.40.630.10">
    <property type="entry name" value="Zn peptidases"/>
    <property type="match status" value="1"/>
</dbReference>
<reference evidence="9" key="1">
    <citation type="submission" date="2023-09" db="EMBL/GenBank/DDBJ databases">
        <title>Flavobacterium sp. 20NA77.7 isolated from freshwater.</title>
        <authorList>
            <person name="Le V."/>
            <person name="Ko S.-R."/>
            <person name="Ahn C.-Y."/>
            <person name="Oh H.-M."/>
        </authorList>
    </citation>
    <scope>NUCLEOTIDE SEQUENCE</scope>
    <source>
        <strain evidence="9">20NA77.7</strain>
    </source>
</reference>
<accession>A0ABY9RDI7</accession>
<dbReference type="Pfam" id="PF00246">
    <property type="entry name" value="Peptidase_M14"/>
    <property type="match status" value="1"/>
</dbReference>
<comment type="caution">
    <text evidence="7">Lacks conserved residue(s) required for the propagation of feature annotation.</text>
</comment>
<gene>
    <name evidence="9" type="ORF">RF683_04615</name>
</gene>
<evidence type="ECO:0000256" key="3">
    <source>
        <dbReference type="ARBA" id="ARBA00022670"/>
    </source>
</evidence>
<keyword evidence="9" id="KW-0121">Carboxypeptidase</keyword>
<dbReference type="PANTHER" id="PTHR11705:SF143">
    <property type="entry name" value="SLL0236 PROTEIN"/>
    <property type="match status" value="1"/>
</dbReference>
<name>A0ABY9RDI7_9FLAO</name>
<dbReference type="SUPFAM" id="SSF53187">
    <property type="entry name" value="Zn-dependent exopeptidases"/>
    <property type="match status" value="1"/>
</dbReference>
<dbReference type="GO" id="GO:0004180">
    <property type="term" value="F:carboxypeptidase activity"/>
    <property type="evidence" value="ECO:0007669"/>
    <property type="project" value="UniProtKB-KW"/>
</dbReference>
<dbReference type="PANTHER" id="PTHR11705">
    <property type="entry name" value="PROTEASE FAMILY M14 CARBOXYPEPTIDASE A,B"/>
    <property type="match status" value="1"/>
</dbReference>
<sequence length="383" mass="43676">MENNLQLATANLYSKCKGRYLTLETIQTFCAGLSTKFVIEIIGNSVLNQPIVAVKFGNGPRKILIWSQMHGNEATSTKGLLDYLNYLNTDVNAYTTLSNQFTVVVVPLLNPDGAKQYTRENANGVDLNRDAFECTQPESIVLRNLVHQFQPDYCFNLHDQRTLFGLLESKKPATISFLTAAYDESRLFNATRESAAKVIVAMHQELERYIPGQVGRFDDSFNINCTGDYFTSKEIPTILFEAGHFQDDYDREEVRKFVFISLKTAFYCIYENVVVNNIIEKYLDIYENNKCFADIIFKNVKIIENNVEKIINFAVNYKEVLFDNSVIFEARIIEFDSNSCFMGHKEIDAKEKLFKASYGGIPKVGEKADFYLANIEFVNGEAK</sequence>
<keyword evidence="4" id="KW-0378">Hydrolase</keyword>
<feature type="domain" description="Peptidase M14" evidence="8">
    <location>
        <begin position="19"/>
        <end position="265"/>
    </location>
</feature>
<evidence type="ECO:0000259" key="8">
    <source>
        <dbReference type="PROSITE" id="PS52035"/>
    </source>
</evidence>
<comment type="cofactor">
    <cofactor evidence="1">
        <name>Zn(2+)</name>
        <dbReference type="ChEBI" id="CHEBI:29105"/>
    </cofactor>
</comment>
<dbReference type="RefSeq" id="WP_309533021.1">
    <property type="nucleotide sequence ID" value="NZ_CP133721.1"/>
</dbReference>
<evidence type="ECO:0000256" key="1">
    <source>
        <dbReference type="ARBA" id="ARBA00001947"/>
    </source>
</evidence>
<evidence type="ECO:0000256" key="2">
    <source>
        <dbReference type="ARBA" id="ARBA00005988"/>
    </source>
</evidence>
<dbReference type="SMART" id="SM00631">
    <property type="entry name" value="Zn_pept"/>
    <property type="match status" value="1"/>
</dbReference>
<keyword evidence="5" id="KW-0862">Zinc</keyword>
<dbReference type="InterPro" id="IPR000834">
    <property type="entry name" value="Peptidase_M14"/>
</dbReference>
<dbReference type="Proteomes" id="UP001180481">
    <property type="component" value="Chromosome"/>
</dbReference>
<evidence type="ECO:0000313" key="9">
    <source>
        <dbReference type="EMBL" id="WMW78729.1"/>
    </source>
</evidence>
<dbReference type="PROSITE" id="PS52035">
    <property type="entry name" value="PEPTIDASE_M14"/>
    <property type="match status" value="1"/>
</dbReference>
<dbReference type="EMBL" id="CP133721">
    <property type="protein sequence ID" value="WMW78729.1"/>
    <property type="molecule type" value="Genomic_DNA"/>
</dbReference>
<proteinExistence type="inferred from homology"/>
<protein>
    <submittedName>
        <fullName evidence="9">M14 family zinc carboxypeptidase</fullName>
    </submittedName>
</protein>
<evidence type="ECO:0000313" key="10">
    <source>
        <dbReference type="Proteomes" id="UP001180481"/>
    </source>
</evidence>
<organism evidence="9 10">
    <name type="scientific">Flavobacterium nakdongensis</name>
    <dbReference type="NCBI Taxonomy" id="3073563"/>
    <lineage>
        <taxon>Bacteria</taxon>
        <taxon>Pseudomonadati</taxon>
        <taxon>Bacteroidota</taxon>
        <taxon>Flavobacteriia</taxon>
        <taxon>Flavobacteriales</taxon>
        <taxon>Flavobacteriaceae</taxon>
        <taxon>Flavobacterium</taxon>
    </lineage>
</organism>
<keyword evidence="10" id="KW-1185">Reference proteome</keyword>
<evidence type="ECO:0000256" key="6">
    <source>
        <dbReference type="ARBA" id="ARBA00023049"/>
    </source>
</evidence>
<evidence type="ECO:0000256" key="5">
    <source>
        <dbReference type="ARBA" id="ARBA00022833"/>
    </source>
</evidence>
<keyword evidence="3" id="KW-0645">Protease</keyword>
<keyword evidence="6" id="KW-0482">Metalloprotease</keyword>
<comment type="similarity">
    <text evidence="2 7">Belongs to the peptidase M14 family.</text>
</comment>
<evidence type="ECO:0000256" key="4">
    <source>
        <dbReference type="ARBA" id="ARBA00022801"/>
    </source>
</evidence>
<evidence type="ECO:0000256" key="7">
    <source>
        <dbReference type="PROSITE-ProRule" id="PRU01379"/>
    </source>
</evidence>